<reference evidence="3" key="1">
    <citation type="submission" date="2016-10" db="EMBL/GenBank/DDBJ databases">
        <authorList>
            <person name="Varghese N."/>
            <person name="Submissions S."/>
        </authorList>
    </citation>
    <scope>NUCLEOTIDE SEQUENCE [LARGE SCALE GENOMIC DNA]</scope>
    <source>
        <strain evidence="3">DSM 19482</strain>
    </source>
</reference>
<keyword evidence="1" id="KW-0812">Transmembrane</keyword>
<feature type="transmembrane region" description="Helical" evidence="1">
    <location>
        <begin position="43"/>
        <end position="61"/>
    </location>
</feature>
<gene>
    <name evidence="2" type="ORF">SAMN05660493_00146</name>
</gene>
<evidence type="ECO:0000313" key="2">
    <source>
        <dbReference type="EMBL" id="SIT95499.1"/>
    </source>
</evidence>
<feature type="transmembrane region" description="Helical" evidence="1">
    <location>
        <begin position="122"/>
        <end position="140"/>
    </location>
</feature>
<keyword evidence="1" id="KW-0472">Membrane</keyword>
<dbReference type="EMBL" id="FTPU01000001">
    <property type="protein sequence ID" value="SIT95499.1"/>
    <property type="molecule type" value="Genomic_DNA"/>
</dbReference>
<feature type="transmembrane region" description="Helical" evidence="1">
    <location>
        <begin position="178"/>
        <end position="201"/>
    </location>
</feature>
<protein>
    <recommendedName>
        <fullName evidence="4">DUF4271 domain-containing protein</fullName>
    </recommendedName>
</protein>
<proteinExistence type="predicted"/>
<feature type="transmembrane region" description="Helical" evidence="1">
    <location>
        <begin position="147"/>
        <end position="166"/>
    </location>
</feature>
<accession>A0A1U7PRF6</accession>
<evidence type="ECO:0000256" key="1">
    <source>
        <dbReference type="SAM" id="Phobius"/>
    </source>
</evidence>
<evidence type="ECO:0000313" key="3">
    <source>
        <dbReference type="Proteomes" id="UP000187261"/>
    </source>
</evidence>
<dbReference type="STRING" id="1121284.SAMN05660493_00146"/>
<dbReference type="Proteomes" id="UP000187261">
    <property type="component" value="Unassembled WGS sequence"/>
</dbReference>
<feature type="transmembrane region" description="Helical" evidence="1">
    <location>
        <begin position="81"/>
        <end position="102"/>
    </location>
</feature>
<sequence length="202" mass="23368">MYCILGSIFAYIFMLSVFQRDANIKDFLTQKVDDSSNLLPSWLMISIVRNVLIATLLSQFVPIVPKVFTDIQVGGFQINKFGFTFLALLVFDILHNILTFLFYASVGSSKNLKGLTLASSKYYFVESIGLIIAGFALYFYPVDLVRFFYIIILIISCSFLLKNLIYLFHNQPVLPGKWYYKFLYICTLQIVPVLVLWKFLFY</sequence>
<dbReference type="AlphaFoldDB" id="A0A1U7PRF6"/>
<dbReference type="InterPro" id="IPR025367">
    <property type="entry name" value="DUF4271"/>
</dbReference>
<organism evidence="2 3">
    <name type="scientific">Epilithonimonas bovis DSM 19482</name>
    <dbReference type="NCBI Taxonomy" id="1121284"/>
    <lineage>
        <taxon>Bacteria</taxon>
        <taxon>Pseudomonadati</taxon>
        <taxon>Bacteroidota</taxon>
        <taxon>Flavobacteriia</taxon>
        <taxon>Flavobacteriales</taxon>
        <taxon>Weeksellaceae</taxon>
        <taxon>Chryseobacterium group</taxon>
        <taxon>Epilithonimonas</taxon>
    </lineage>
</organism>
<evidence type="ECO:0008006" key="4">
    <source>
        <dbReference type="Google" id="ProtNLM"/>
    </source>
</evidence>
<dbReference type="Pfam" id="PF14093">
    <property type="entry name" value="DUF4271"/>
    <property type="match status" value="1"/>
</dbReference>
<name>A0A1U7PRF6_9FLAO</name>
<keyword evidence="3" id="KW-1185">Reference proteome</keyword>
<keyword evidence="1" id="KW-1133">Transmembrane helix</keyword>